<dbReference type="EMBL" id="JAERWK010000010">
    <property type="protein sequence ID" value="MBM9467169.1"/>
    <property type="molecule type" value="Genomic_DNA"/>
</dbReference>
<evidence type="ECO:0000313" key="3">
    <source>
        <dbReference type="Proteomes" id="UP000663792"/>
    </source>
</evidence>
<dbReference type="InterPro" id="IPR041657">
    <property type="entry name" value="HTH_17"/>
</dbReference>
<protein>
    <submittedName>
        <fullName evidence="2">Helix-turn-helix domain-containing protein</fullName>
    </submittedName>
</protein>
<accession>A0A939C1H5</accession>
<dbReference type="SUPFAM" id="SSF46955">
    <property type="entry name" value="Putative DNA-binding domain"/>
    <property type="match status" value="1"/>
</dbReference>
<keyword evidence="3" id="KW-1185">Reference proteome</keyword>
<gene>
    <name evidence="2" type="ORF">JL106_07725</name>
</gene>
<feature type="domain" description="Helix-turn-helix" evidence="1">
    <location>
        <begin position="7"/>
        <end position="56"/>
    </location>
</feature>
<dbReference type="RefSeq" id="WP_205260130.1">
    <property type="nucleotide sequence ID" value="NZ_JAERWK010000010.1"/>
</dbReference>
<organism evidence="2 3">
    <name type="scientific">Nakamurella leprariae</name>
    <dbReference type="NCBI Taxonomy" id="2803911"/>
    <lineage>
        <taxon>Bacteria</taxon>
        <taxon>Bacillati</taxon>
        <taxon>Actinomycetota</taxon>
        <taxon>Actinomycetes</taxon>
        <taxon>Nakamurellales</taxon>
        <taxon>Nakamurellaceae</taxon>
        <taxon>Nakamurella</taxon>
    </lineage>
</organism>
<sequence length="66" mass="7647">MNNPAILDTREAEAEYRIKDATWRTWRSQGKGPAFIRAGGRVLYRREDIERWLDDNKVGTIDQPAA</sequence>
<dbReference type="InterPro" id="IPR009061">
    <property type="entry name" value="DNA-bd_dom_put_sf"/>
</dbReference>
<dbReference type="Proteomes" id="UP000663792">
    <property type="component" value="Unassembled WGS sequence"/>
</dbReference>
<reference evidence="2" key="1">
    <citation type="submission" date="2021-01" db="EMBL/GenBank/DDBJ databases">
        <title>YIM 132084 draft genome.</title>
        <authorList>
            <person name="An D."/>
        </authorList>
    </citation>
    <scope>NUCLEOTIDE SEQUENCE</scope>
    <source>
        <strain evidence="2">YIM 132084</strain>
    </source>
</reference>
<dbReference type="AlphaFoldDB" id="A0A939C1H5"/>
<evidence type="ECO:0000313" key="2">
    <source>
        <dbReference type="EMBL" id="MBM9467169.1"/>
    </source>
</evidence>
<comment type="caution">
    <text evidence="2">The sequence shown here is derived from an EMBL/GenBank/DDBJ whole genome shotgun (WGS) entry which is preliminary data.</text>
</comment>
<dbReference type="Pfam" id="PF12728">
    <property type="entry name" value="HTH_17"/>
    <property type="match status" value="1"/>
</dbReference>
<name>A0A939C1H5_9ACTN</name>
<proteinExistence type="predicted"/>
<evidence type="ECO:0000259" key="1">
    <source>
        <dbReference type="Pfam" id="PF12728"/>
    </source>
</evidence>